<name>A0A1S8CUN4_9GAMM</name>
<proteinExistence type="predicted"/>
<evidence type="ECO:0000313" key="1">
    <source>
        <dbReference type="EMBL" id="ONG39217.1"/>
    </source>
</evidence>
<organism evidence="1 2">
    <name type="scientific">Alkanindiges hydrocarboniclasticus</name>
    <dbReference type="NCBI Taxonomy" id="1907941"/>
    <lineage>
        <taxon>Bacteria</taxon>
        <taxon>Pseudomonadati</taxon>
        <taxon>Pseudomonadota</taxon>
        <taxon>Gammaproteobacteria</taxon>
        <taxon>Moraxellales</taxon>
        <taxon>Moraxellaceae</taxon>
        <taxon>Alkanindiges</taxon>
    </lineage>
</organism>
<accession>A0A1S8CUN4</accession>
<sequence>MNVSSDAWIALISATYVRTPNKEIHLLPRKYVNYALKCAITARKSVVNIRWNIASNAQKLAVNVLPNAVKWPLKTGAFI</sequence>
<comment type="caution">
    <text evidence="1">The sequence shown here is derived from an EMBL/GenBank/DDBJ whole genome shotgun (WGS) entry which is preliminary data.</text>
</comment>
<reference evidence="1 2" key="1">
    <citation type="submission" date="2016-10" db="EMBL/GenBank/DDBJ databases">
        <title>Draft Genome sequence of Alkanindiges sp. strain H1.</title>
        <authorList>
            <person name="Subhash Y."/>
            <person name="Lee S."/>
        </authorList>
    </citation>
    <scope>NUCLEOTIDE SEQUENCE [LARGE SCALE GENOMIC DNA]</scope>
    <source>
        <strain evidence="1 2">H1</strain>
    </source>
</reference>
<dbReference type="Proteomes" id="UP000192132">
    <property type="component" value="Unassembled WGS sequence"/>
</dbReference>
<evidence type="ECO:0000313" key="2">
    <source>
        <dbReference type="Proteomes" id="UP000192132"/>
    </source>
</evidence>
<protein>
    <submittedName>
        <fullName evidence="1">Uncharacterized protein</fullName>
    </submittedName>
</protein>
<gene>
    <name evidence="1" type="ORF">BKE30_10140</name>
</gene>
<keyword evidence="2" id="KW-1185">Reference proteome</keyword>
<dbReference type="EMBL" id="MLCN01000026">
    <property type="protein sequence ID" value="ONG39217.1"/>
    <property type="molecule type" value="Genomic_DNA"/>
</dbReference>
<dbReference type="AlphaFoldDB" id="A0A1S8CUN4"/>